<dbReference type="GO" id="GO:0004473">
    <property type="term" value="F:malate dehydrogenase (decarboxylating) (NADP+) activity"/>
    <property type="evidence" value="ECO:0007669"/>
    <property type="project" value="TreeGrafter"/>
</dbReference>
<dbReference type="GO" id="GO:0004471">
    <property type="term" value="F:malate dehydrogenase (decarboxylating) (NAD+) activity"/>
    <property type="evidence" value="ECO:0007669"/>
    <property type="project" value="UniProtKB-EC"/>
</dbReference>
<comment type="caution">
    <text evidence="1">The sequence shown here is derived from an EMBL/GenBank/DDBJ whole genome shotgun (WGS) entry which is preliminary data.</text>
</comment>
<feature type="non-terminal residue" evidence="1">
    <location>
        <position position="65"/>
    </location>
</feature>
<dbReference type="GO" id="GO:0006108">
    <property type="term" value="P:malate metabolic process"/>
    <property type="evidence" value="ECO:0007669"/>
    <property type="project" value="TreeGrafter"/>
</dbReference>
<gene>
    <name evidence="1" type="ORF">BpHYR1_039326</name>
</gene>
<dbReference type="EC" id="1.1.1.38" evidence="1"/>
<dbReference type="STRING" id="10195.A0A3M7R5B7"/>
<dbReference type="AlphaFoldDB" id="A0A3M7R5B7"/>
<dbReference type="GO" id="GO:0005739">
    <property type="term" value="C:mitochondrion"/>
    <property type="evidence" value="ECO:0007669"/>
    <property type="project" value="TreeGrafter"/>
</dbReference>
<dbReference type="Gene3D" id="1.20.1370.30">
    <property type="match status" value="1"/>
</dbReference>
<evidence type="ECO:0000313" key="1">
    <source>
        <dbReference type="EMBL" id="RNA18746.1"/>
    </source>
</evidence>
<protein>
    <submittedName>
        <fullName evidence="1">NADP-dependent malic enzyme isoform X2</fullName>
        <ecNumber evidence="1">1.1.1.38</ecNumber>
        <ecNumber evidence="1">1.1.1.39</ecNumber>
    </submittedName>
</protein>
<dbReference type="Proteomes" id="UP000276133">
    <property type="component" value="Unassembled WGS sequence"/>
</dbReference>
<name>A0A3M7R5B7_BRAPC</name>
<dbReference type="PANTHER" id="PTHR23406:SF90">
    <property type="entry name" value="MALIC ENZYME-RELATED"/>
    <property type="match status" value="1"/>
</dbReference>
<evidence type="ECO:0000313" key="2">
    <source>
        <dbReference type="Proteomes" id="UP000276133"/>
    </source>
</evidence>
<accession>A0A3M7R5B7</accession>
<dbReference type="OrthoDB" id="5857868at2759"/>
<reference evidence="1 2" key="1">
    <citation type="journal article" date="2018" name="Sci. Rep.">
        <title>Genomic signatures of local adaptation to the degree of environmental predictability in rotifers.</title>
        <authorList>
            <person name="Franch-Gras L."/>
            <person name="Hahn C."/>
            <person name="Garcia-Roger E.M."/>
            <person name="Carmona M.J."/>
            <person name="Serra M."/>
            <person name="Gomez A."/>
        </authorList>
    </citation>
    <scope>NUCLEOTIDE SEQUENCE [LARGE SCALE GENOMIC DNA]</scope>
    <source>
        <strain evidence="1">HYR1</strain>
    </source>
</reference>
<dbReference type="SUPFAM" id="SSF53223">
    <property type="entry name" value="Aminoacid dehydrogenase-like, N-terminal domain"/>
    <property type="match status" value="1"/>
</dbReference>
<sequence length="65" mass="7650">MENILNSKLNKGLGYSIEERQRLGIHGLLPPCVQTQKDQEKLVLENLKRIKEDIDKYIYLMHLLD</sequence>
<dbReference type="EC" id="1.1.1.39" evidence="1"/>
<keyword evidence="1" id="KW-0560">Oxidoreductase</keyword>
<dbReference type="PANTHER" id="PTHR23406">
    <property type="entry name" value="MALIC ENZYME-RELATED"/>
    <property type="match status" value="1"/>
</dbReference>
<dbReference type="EMBL" id="REGN01004178">
    <property type="protein sequence ID" value="RNA18746.1"/>
    <property type="molecule type" value="Genomic_DNA"/>
</dbReference>
<keyword evidence="2" id="KW-1185">Reference proteome</keyword>
<proteinExistence type="predicted"/>
<dbReference type="InterPro" id="IPR046346">
    <property type="entry name" value="Aminoacid_DH-like_N_sf"/>
</dbReference>
<organism evidence="1 2">
    <name type="scientific">Brachionus plicatilis</name>
    <name type="common">Marine rotifer</name>
    <name type="synonym">Brachionus muelleri</name>
    <dbReference type="NCBI Taxonomy" id="10195"/>
    <lineage>
        <taxon>Eukaryota</taxon>
        <taxon>Metazoa</taxon>
        <taxon>Spiralia</taxon>
        <taxon>Gnathifera</taxon>
        <taxon>Rotifera</taxon>
        <taxon>Eurotatoria</taxon>
        <taxon>Monogononta</taxon>
        <taxon>Pseudotrocha</taxon>
        <taxon>Ploima</taxon>
        <taxon>Brachionidae</taxon>
        <taxon>Brachionus</taxon>
    </lineage>
</organism>